<dbReference type="Proteomes" id="UP000006281">
    <property type="component" value="Chromosome"/>
</dbReference>
<organism evidence="3 4">
    <name type="scientific">Saccharothrix espanaensis (strain ATCC 51144 / DSM 44229 / JCM 9112 / NBRC 15066 / NRRL 15764)</name>
    <dbReference type="NCBI Taxonomy" id="1179773"/>
    <lineage>
        <taxon>Bacteria</taxon>
        <taxon>Bacillati</taxon>
        <taxon>Actinomycetota</taxon>
        <taxon>Actinomycetes</taxon>
        <taxon>Pseudonocardiales</taxon>
        <taxon>Pseudonocardiaceae</taxon>
        <taxon>Saccharothrix</taxon>
    </lineage>
</organism>
<gene>
    <name evidence="3" type="ordered locus">BN6_27950</name>
</gene>
<sequence>MSTDGPPTPKALSIRLNMGRHPPGTGLPSHWSRARPADSSSRTGWARRAQVTLARAAVRFTRRTRMAAPGDGWCPAAVAGRPRAYCGPVTSIQERLYPDLPCFGCGHANADGLKLRSYSADDGVVTATFTPWPAHDNGLGFLNGGIICTVLDCHSAAAVMQEADKRGWPPLGDAALSYVTAGLDVRYLRPSPLHDPVELRATVTEASEAQMTVDVSLVWDGKTRAEATALWKRWRPRA</sequence>
<accession>K0JXT3</accession>
<dbReference type="SUPFAM" id="SSF54637">
    <property type="entry name" value="Thioesterase/thiol ester dehydrase-isomerase"/>
    <property type="match status" value="1"/>
</dbReference>
<dbReference type="InterPro" id="IPR006683">
    <property type="entry name" value="Thioestr_dom"/>
</dbReference>
<evidence type="ECO:0000256" key="1">
    <source>
        <dbReference type="SAM" id="MobiDB-lite"/>
    </source>
</evidence>
<reference evidence="3 4" key="1">
    <citation type="journal article" date="2012" name="BMC Genomics">
        <title>Complete genome sequence of Saccharothrix espanaensis DSM 44229T and comparison to the other completely sequenced Pseudonocardiaceae.</title>
        <authorList>
            <person name="Strobel T."/>
            <person name="Al-Dilaimi A."/>
            <person name="Blom J."/>
            <person name="Gessner A."/>
            <person name="Kalinowski J."/>
            <person name="Luzhetska M."/>
            <person name="Puhler A."/>
            <person name="Szczepanowski R."/>
            <person name="Bechthold A."/>
            <person name="Ruckert C."/>
        </authorList>
    </citation>
    <scope>NUCLEOTIDE SEQUENCE [LARGE SCALE GENOMIC DNA]</scope>
    <source>
        <strain evidence="4">ATCC 51144 / DSM 44229 / JCM 9112 / NBRC 15066 / NRRL 15764</strain>
    </source>
</reference>
<evidence type="ECO:0000313" key="3">
    <source>
        <dbReference type="EMBL" id="CCH30107.1"/>
    </source>
</evidence>
<dbReference type="PATRIC" id="fig|1179773.3.peg.2793"/>
<dbReference type="HOGENOM" id="CLU_1165167_0_0_11"/>
<feature type="domain" description="Thioesterase" evidence="2">
    <location>
        <begin position="140"/>
        <end position="218"/>
    </location>
</feature>
<dbReference type="CDD" id="cd03443">
    <property type="entry name" value="PaaI_thioesterase"/>
    <property type="match status" value="1"/>
</dbReference>
<evidence type="ECO:0000313" key="4">
    <source>
        <dbReference type="Proteomes" id="UP000006281"/>
    </source>
</evidence>
<dbReference type="eggNOG" id="COG2050">
    <property type="taxonomic scope" value="Bacteria"/>
</dbReference>
<dbReference type="EMBL" id="HE804045">
    <property type="protein sequence ID" value="CCH30107.1"/>
    <property type="molecule type" value="Genomic_DNA"/>
</dbReference>
<dbReference type="STRING" id="1179773.BN6_27950"/>
<dbReference type="InterPro" id="IPR029069">
    <property type="entry name" value="HotDog_dom_sf"/>
</dbReference>
<dbReference type="Gene3D" id="3.10.129.10">
    <property type="entry name" value="Hotdog Thioesterase"/>
    <property type="match status" value="1"/>
</dbReference>
<dbReference type="AlphaFoldDB" id="K0JXT3"/>
<protein>
    <submittedName>
        <fullName evidence="3">Thioesterase superfamily protein</fullName>
    </submittedName>
</protein>
<dbReference type="Pfam" id="PF03061">
    <property type="entry name" value="4HBT"/>
    <property type="match status" value="1"/>
</dbReference>
<feature type="region of interest" description="Disordered" evidence="1">
    <location>
        <begin position="19"/>
        <end position="46"/>
    </location>
</feature>
<name>K0JXT3_SACES</name>
<evidence type="ECO:0000259" key="2">
    <source>
        <dbReference type="Pfam" id="PF03061"/>
    </source>
</evidence>
<proteinExistence type="predicted"/>
<dbReference type="KEGG" id="sesp:BN6_27950"/>
<keyword evidence="4" id="KW-1185">Reference proteome</keyword>